<dbReference type="eggNOG" id="COG0438">
    <property type="taxonomic scope" value="Bacteria"/>
</dbReference>
<dbReference type="STRING" id="493475.GARC_2832"/>
<reference evidence="1 2" key="1">
    <citation type="journal article" date="2017" name="Antonie Van Leeuwenhoek">
        <title>Rhizobium rhizosphaerae sp. nov., a novel species isolated from rice rhizosphere.</title>
        <authorList>
            <person name="Zhao J.J."/>
            <person name="Zhang J."/>
            <person name="Zhang R.J."/>
            <person name="Zhang C.W."/>
            <person name="Yin H.Q."/>
            <person name="Zhang X.X."/>
        </authorList>
    </citation>
    <scope>NUCLEOTIDE SEQUENCE [LARGE SCALE GENOMIC DNA]</scope>
    <source>
        <strain evidence="1 2">BSs20135</strain>
    </source>
</reference>
<evidence type="ECO:0008006" key="3">
    <source>
        <dbReference type="Google" id="ProtNLM"/>
    </source>
</evidence>
<dbReference type="AlphaFoldDB" id="K6YNR5"/>
<evidence type="ECO:0000313" key="2">
    <source>
        <dbReference type="Proteomes" id="UP000006327"/>
    </source>
</evidence>
<proteinExistence type="predicted"/>
<evidence type="ECO:0000313" key="1">
    <source>
        <dbReference type="EMBL" id="GAC19797.1"/>
    </source>
</evidence>
<dbReference type="PANTHER" id="PTHR45947">
    <property type="entry name" value="SULFOQUINOVOSYL TRANSFERASE SQD2"/>
    <property type="match status" value="1"/>
</dbReference>
<dbReference type="GO" id="GO:0016757">
    <property type="term" value="F:glycosyltransferase activity"/>
    <property type="evidence" value="ECO:0007669"/>
    <property type="project" value="TreeGrafter"/>
</dbReference>
<name>K6YNR5_9ALTE</name>
<dbReference type="PANTHER" id="PTHR45947:SF3">
    <property type="entry name" value="SULFOQUINOVOSYL TRANSFERASE SQD2"/>
    <property type="match status" value="1"/>
</dbReference>
<sequence>MFFLHNQFVFKNDNVIKLCVSINVENVLQSYGALNTKVAYNFIDSMAFKPAQSEVSKLNLLASLSIPANKKVVVFCGHMTEIKDPLSLARAIRRLDEDKYFFVFLGDGPLKADVQNELKEQSNYIMPGFVSFPEKYYKCADAFVMTSLTEGMPMALLEAMSANLRIVASDIDIFNEICGLDEFDMELFGVGDDVLLSKAIEKSFSTQEICRNRDLSAKYFSGDDLFSQFNLKKCIDE</sequence>
<comment type="caution">
    <text evidence="1">The sequence shown here is derived from an EMBL/GenBank/DDBJ whole genome shotgun (WGS) entry which is preliminary data.</text>
</comment>
<dbReference type="Pfam" id="PF13692">
    <property type="entry name" value="Glyco_trans_1_4"/>
    <property type="match status" value="1"/>
</dbReference>
<keyword evidence="2" id="KW-1185">Reference proteome</keyword>
<organism evidence="1 2">
    <name type="scientific">Paraglaciecola arctica BSs20135</name>
    <dbReference type="NCBI Taxonomy" id="493475"/>
    <lineage>
        <taxon>Bacteria</taxon>
        <taxon>Pseudomonadati</taxon>
        <taxon>Pseudomonadota</taxon>
        <taxon>Gammaproteobacteria</taxon>
        <taxon>Alteromonadales</taxon>
        <taxon>Alteromonadaceae</taxon>
        <taxon>Paraglaciecola</taxon>
    </lineage>
</organism>
<dbReference type="InterPro" id="IPR050194">
    <property type="entry name" value="Glycosyltransferase_grp1"/>
</dbReference>
<dbReference type="Proteomes" id="UP000006327">
    <property type="component" value="Unassembled WGS sequence"/>
</dbReference>
<dbReference type="SUPFAM" id="SSF53756">
    <property type="entry name" value="UDP-Glycosyltransferase/glycogen phosphorylase"/>
    <property type="match status" value="1"/>
</dbReference>
<accession>K6YNR5</accession>
<dbReference type="Gene3D" id="3.40.50.2000">
    <property type="entry name" value="Glycogen Phosphorylase B"/>
    <property type="match status" value="2"/>
</dbReference>
<gene>
    <name evidence="1" type="ORF">GARC_2832</name>
</gene>
<dbReference type="EMBL" id="BAEO01000040">
    <property type="protein sequence ID" value="GAC19797.1"/>
    <property type="molecule type" value="Genomic_DNA"/>
</dbReference>
<protein>
    <recommendedName>
        <fullName evidence="3">Glycosyl transferase family 1 domain-containing protein</fullName>
    </recommendedName>
</protein>